<protein>
    <submittedName>
        <fullName evidence="1">Head decoration protein</fullName>
    </submittedName>
</protein>
<reference evidence="1 2" key="1">
    <citation type="submission" date="2018-04" db="EMBL/GenBank/DDBJ databases">
        <authorList>
            <person name="Li G."/>
            <person name="Du W."/>
            <person name="Bai Y."/>
        </authorList>
    </citation>
    <scope>NUCLEOTIDE SEQUENCE [LARGE SCALE GENOMIC DNA]</scope>
    <source>
        <strain evidence="1 2">YYYZ-3</strain>
    </source>
</reference>
<proteinExistence type="predicted"/>
<gene>
    <name evidence="1" type="ORF">DDR56_08665</name>
</gene>
<dbReference type="EMBL" id="QDKN01000003">
    <property type="protein sequence ID" value="NPT30637.1"/>
    <property type="molecule type" value="Genomic_DNA"/>
</dbReference>
<keyword evidence="2" id="KW-1185">Reference proteome</keyword>
<dbReference type="Pfam" id="PF02924">
    <property type="entry name" value="HDPD"/>
    <property type="match status" value="1"/>
</dbReference>
<sequence length="116" mass="12215">MPGMTQTSHRQGQLRGGDFPVRFAMVMIAAGEVLAEGSVLGEVTASEEYKLSASAATDGSESPSVVLWEDVDATDGPVEAEVMLTGDLRSAALTLGEGHTIASVRKALRPWSLFVH</sequence>
<comment type="caution">
    <text evidence="1">The sequence shown here is derived from an EMBL/GenBank/DDBJ whole genome shotgun (WGS) entry which is preliminary data.</text>
</comment>
<evidence type="ECO:0000313" key="2">
    <source>
        <dbReference type="Proteomes" id="UP001318401"/>
    </source>
</evidence>
<evidence type="ECO:0000313" key="1">
    <source>
        <dbReference type="EMBL" id="NPT30637.1"/>
    </source>
</evidence>
<dbReference type="Proteomes" id="UP001318401">
    <property type="component" value="Unassembled WGS sequence"/>
</dbReference>
<name>A0ABX2B9E5_9GAMM</name>
<accession>A0ABX2B9E5</accession>
<dbReference type="InterPro" id="IPR004195">
    <property type="entry name" value="Head_decoration_D"/>
</dbReference>
<dbReference type="RefSeq" id="WP_125748317.1">
    <property type="nucleotide sequence ID" value="NZ_CP034367.1"/>
</dbReference>
<organism evidence="1 2">
    <name type="scientific">Vreelandella venusta</name>
    <dbReference type="NCBI Taxonomy" id="44935"/>
    <lineage>
        <taxon>Bacteria</taxon>
        <taxon>Pseudomonadati</taxon>
        <taxon>Pseudomonadota</taxon>
        <taxon>Gammaproteobacteria</taxon>
        <taxon>Oceanospirillales</taxon>
        <taxon>Halomonadaceae</taxon>
        <taxon>Vreelandella</taxon>
    </lineage>
</organism>
<dbReference type="Gene3D" id="2.40.300.10">
    <property type="entry name" value="Head decoration protein D"/>
    <property type="match status" value="1"/>
</dbReference>